<keyword evidence="3" id="KW-1185">Reference proteome</keyword>
<dbReference type="InterPro" id="IPR042421">
    <property type="entry name" value="C3orf33-like"/>
</dbReference>
<sequence length="267" mass="29899">MDKDRKDGPDPYAALRQTVGDTLTRLRDDVDSNLVMFRYGCMVTMLGCVYVTVRSTGALTRFSTIPTLPLGKKVVARVVGQHPKDPTVLYVYHTPFLRRVLLRETLPRGMSGHELIGDPAKCGVLAVRPFGVQFETDDFLYSQLVSKQRYVKLECFIGMTKDPDLGVCAMSTRSYIRRQDVAETAVSQGVGVCRVESFAEKGVTSASCVPKMEARAQRLLHCEKHAQTMRFGRWKDWQEDELSQRIVSAGKRASNAALHKVFGVFKS</sequence>
<keyword evidence="1" id="KW-0812">Transmembrane</keyword>
<organism evidence="2 3">
    <name type="scientific">Saprolegnia parasitica (strain CBS 223.65)</name>
    <dbReference type="NCBI Taxonomy" id="695850"/>
    <lineage>
        <taxon>Eukaryota</taxon>
        <taxon>Sar</taxon>
        <taxon>Stramenopiles</taxon>
        <taxon>Oomycota</taxon>
        <taxon>Saprolegniomycetes</taxon>
        <taxon>Saprolegniales</taxon>
        <taxon>Saprolegniaceae</taxon>
        <taxon>Saprolegnia</taxon>
    </lineage>
</organism>
<evidence type="ECO:0000313" key="3">
    <source>
        <dbReference type="Proteomes" id="UP000030745"/>
    </source>
</evidence>
<dbReference type="Proteomes" id="UP000030745">
    <property type="component" value="Unassembled WGS sequence"/>
</dbReference>
<proteinExistence type="predicted"/>
<dbReference type="KEGG" id="spar:SPRG_14433"/>
<dbReference type="VEuPathDB" id="FungiDB:SPRG_14433"/>
<feature type="transmembrane region" description="Helical" evidence="1">
    <location>
        <begin position="36"/>
        <end position="53"/>
    </location>
</feature>
<reference evidence="2 3" key="1">
    <citation type="journal article" date="2013" name="PLoS Genet.">
        <title>Distinctive expansion of potential virulence genes in the genome of the oomycete fish pathogen Saprolegnia parasitica.</title>
        <authorList>
            <person name="Jiang R.H."/>
            <person name="de Bruijn I."/>
            <person name="Haas B.J."/>
            <person name="Belmonte R."/>
            <person name="Lobach L."/>
            <person name="Christie J."/>
            <person name="van den Ackerveken G."/>
            <person name="Bottin A."/>
            <person name="Bulone V."/>
            <person name="Diaz-Moreno S.M."/>
            <person name="Dumas B."/>
            <person name="Fan L."/>
            <person name="Gaulin E."/>
            <person name="Govers F."/>
            <person name="Grenville-Briggs L.J."/>
            <person name="Horner N.R."/>
            <person name="Levin J.Z."/>
            <person name="Mammella M."/>
            <person name="Meijer H.J."/>
            <person name="Morris P."/>
            <person name="Nusbaum C."/>
            <person name="Oome S."/>
            <person name="Phillips A.J."/>
            <person name="van Rooyen D."/>
            <person name="Rzeszutek E."/>
            <person name="Saraiva M."/>
            <person name="Secombes C.J."/>
            <person name="Seidl M.F."/>
            <person name="Snel B."/>
            <person name="Stassen J.H."/>
            <person name="Sykes S."/>
            <person name="Tripathy S."/>
            <person name="van den Berg H."/>
            <person name="Vega-Arreguin J.C."/>
            <person name="Wawra S."/>
            <person name="Young S.K."/>
            <person name="Zeng Q."/>
            <person name="Dieguez-Uribeondo J."/>
            <person name="Russ C."/>
            <person name="Tyler B.M."/>
            <person name="van West P."/>
        </authorList>
    </citation>
    <scope>NUCLEOTIDE SEQUENCE [LARGE SCALE GENOMIC DNA]</scope>
    <source>
        <strain evidence="2 3">CBS 223.65</strain>
    </source>
</reference>
<evidence type="ECO:0000256" key="1">
    <source>
        <dbReference type="SAM" id="Phobius"/>
    </source>
</evidence>
<name>A0A067BPX0_SAPPC</name>
<dbReference type="AlphaFoldDB" id="A0A067BPX0"/>
<dbReference type="OrthoDB" id="66827at2759"/>
<dbReference type="PANTHER" id="PTHR28434:SF1">
    <property type="entry name" value="PROTEIN C3ORF33"/>
    <property type="match status" value="1"/>
</dbReference>
<dbReference type="RefSeq" id="XP_012208968.1">
    <property type="nucleotide sequence ID" value="XM_012353578.1"/>
</dbReference>
<dbReference type="EMBL" id="KK583316">
    <property type="protein sequence ID" value="KDO20298.1"/>
    <property type="molecule type" value="Genomic_DNA"/>
</dbReference>
<keyword evidence="1" id="KW-1133">Transmembrane helix</keyword>
<evidence type="ECO:0000313" key="2">
    <source>
        <dbReference type="EMBL" id="KDO20298.1"/>
    </source>
</evidence>
<keyword evidence="1" id="KW-0472">Membrane</keyword>
<accession>A0A067BPX0</accession>
<dbReference type="OMA" id="YHTPFLR"/>
<dbReference type="PANTHER" id="PTHR28434">
    <property type="entry name" value="PROTEIN C3ORF33"/>
    <property type="match status" value="1"/>
</dbReference>
<gene>
    <name evidence="2" type="ORF">SPRG_14433</name>
</gene>
<dbReference type="GeneID" id="24136239"/>
<dbReference type="STRING" id="695850.A0A067BPX0"/>
<protein>
    <submittedName>
        <fullName evidence="2">Uncharacterized protein</fullName>
    </submittedName>
</protein>